<reference evidence="4" key="1">
    <citation type="submission" date="2020-09" db="EMBL/GenBank/DDBJ databases">
        <authorList>
            <person name="Yoon J.-W."/>
        </authorList>
    </citation>
    <scope>NUCLEOTIDE SEQUENCE</scope>
    <source>
        <strain evidence="4">KMU-158</strain>
    </source>
</reference>
<dbReference type="InterPro" id="IPR050065">
    <property type="entry name" value="GlmU-like"/>
</dbReference>
<feature type="domain" description="Nucleotidyl transferase" evidence="3">
    <location>
        <begin position="2"/>
        <end position="219"/>
    </location>
</feature>
<dbReference type="Gene3D" id="3.90.550.10">
    <property type="entry name" value="Spore Coat Polysaccharide Biosynthesis Protein SpsA, Chain A"/>
    <property type="match status" value="1"/>
</dbReference>
<dbReference type="GO" id="GO:0016779">
    <property type="term" value="F:nucleotidyltransferase activity"/>
    <property type="evidence" value="ECO:0007669"/>
    <property type="project" value="UniProtKB-KW"/>
</dbReference>
<dbReference type="PANTHER" id="PTHR43584">
    <property type="entry name" value="NUCLEOTIDYL TRANSFERASE"/>
    <property type="match status" value="1"/>
</dbReference>
<dbReference type="PANTHER" id="PTHR43584:SF8">
    <property type="entry name" value="N-ACETYLMURAMATE ALPHA-1-PHOSPHATE URIDYLYLTRANSFERASE"/>
    <property type="match status" value="1"/>
</dbReference>
<comment type="caution">
    <text evidence="4">The sequence shown here is derived from an EMBL/GenBank/DDBJ whole genome shotgun (WGS) entry which is preliminary data.</text>
</comment>
<sequence length="223" mass="23999">MKAMILAAGLGSRMRPLTETCPKPLLKAGGKPLIDYHLEKLAQAGVREVVVNSAWLSEQILDYLGDGQRYGLSILHSPESEPLETAGGIVKALPLLGDDPFILVNGDIWTDMDFAPLTSISPASAHLFLTVNPAHNPAGDFSISSQGALAERDDDALTFMGVSVWQPAVFAELAQGKRALKPIIDTLIAEQRATASAFHGQWWDIGTPERLAALDDFLQKESA</sequence>
<accession>A0A927C0S2</accession>
<dbReference type="InterPro" id="IPR029044">
    <property type="entry name" value="Nucleotide-diphossugar_trans"/>
</dbReference>
<name>A0A927C0S2_9GAMM</name>
<evidence type="ECO:0000313" key="5">
    <source>
        <dbReference type="Proteomes" id="UP000610558"/>
    </source>
</evidence>
<keyword evidence="2" id="KW-0548">Nucleotidyltransferase</keyword>
<dbReference type="InterPro" id="IPR054790">
    <property type="entry name" value="MurU"/>
</dbReference>
<organism evidence="4 5">
    <name type="scientific">Spongiibacter pelagi</name>
    <dbReference type="NCBI Taxonomy" id="2760804"/>
    <lineage>
        <taxon>Bacteria</taxon>
        <taxon>Pseudomonadati</taxon>
        <taxon>Pseudomonadota</taxon>
        <taxon>Gammaproteobacteria</taxon>
        <taxon>Cellvibrionales</taxon>
        <taxon>Spongiibacteraceae</taxon>
        <taxon>Spongiibacter</taxon>
    </lineage>
</organism>
<gene>
    <name evidence="4" type="ORF">IB286_06335</name>
</gene>
<dbReference type="AlphaFoldDB" id="A0A927C0S2"/>
<keyword evidence="5" id="KW-1185">Reference proteome</keyword>
<dbReference type="SUPFAM" id="SSF53448">
    <property type="entry name" value="Nucleotide-diphospho-sugar transferases"/>
    <property type="match status" value="1"/>
</dbReference>
<dbReference type="CDD" id="cd06422">
    <property type="entry name" value="NTP_transferase_like_1"/>
    <property type="match status" value="1"/>
</dbReference>
<evidence type="ECO:0000313" key="4">
    <source>
        <dbReference type="EMBL" id="MBD2858624.1"/>
    </source>
</evidence>
<dbReference type="Pfam" id="PF00483">
    <property type="entry name" value="NTP_transferase"/>
    <property type="match status" value="1"/>
</dbReference>
<keyword evidence="1" id="KW-0808">Transferase</keyword>
<evidence type="ECO:0000259" key="3">
    <source>
        <dbReference type="Pfam" id="PF00483"/>
    </source>
</evidence>
<protein>
    <submittedName>
        <fullName evidence="4">Nucleotidyltransferase family protein</fullName>
    </submittedName>
</protein>
<evidence type="ECO:0000256" key="2">
    <source>
        <dbReference type="ARBA" id="ARBA00022695"/>
    </source>
</evidence>
<dbReference type="EMBL" id="JACXLD010000003">
    <property type="protein sequence ID" value="MBD2858624.1"/>
    <property type="molecule type" value="Genomic_DNA"/>
</dbReference>
<dbReference type="InterPro" id="IPR005835">
    <property type="entry name" value="NTP_transferase_dom"/>
</dbReference>
<proteinExistence type="predicted"/>
<dbReference type="NCBIfam" id="NF045761">
    <property type="entry name" value="NAMPUrTaseMurU"/>
    <property type="match status" value="1"/>
</dbReference>
<evidence type="ECO:0000256" key="1">
    <source>
        <dbReference type="ARBA" id="ARBA00022679"/>
    </source>
</evidence>
<dbReference type="Proteomes" id="UP000610558">
    <property type="component" value="Unassembled WGS sequence"/>
</dbReference>